<dbReference type="Proteomes" id="UP000550729">
    <property type="component" value="Unassembled WGS sequence"/>
</dbReference>
<name>A0A848KPI2_9ACTN</name>
<protein>
    <submittedName>
        <fullName evidence="4">DUF4822 domain-containing protein</fullName>
    </submittedName>
</protein>
<feature type="chain" id="PRO_5039588277" evidence="2">
    <location>
        <begin position="22"/>
        <end position="190"/>
    </location>
</feature>
<feature type="signal peptide" evidence="2">
    <location>
        <begin position="1"/>
        <end position="21"/>
    </location>
</feature>
<accession>A0A848KPI2</accession>
<gene>
    <name evidence="4" type="ORF">HH308_03260</name>
</gene>
<keyword evidence="5" id="KW-1185">Reference proteome</keyword>
<feature type="region of interest" description="Disordered" evidence="1">
    <location>
        <begin position="22"/>
        <end position="72"/>
    </location>
</feature>
<dbReference type="AlphaFoldDB" id="A0A848KPI2"/>
<dbReference type="Pfam" id="PF16103">
    <property type="entry name" value="DUF4822"/>
    <property type="match status" value="1"/>
</dbReference>
<proteinExistence type="predicted"/>
<evidence type="ECO:0000256" key="1">
    <source>
        <dbReference type="SAM" id="MobiDB-lite"/>
    </source>
</evidence>
<feature type="compositionally biased region" description="Polar residues" evidence="1">
    <location>
        <begin position="50"/>
        <end position="72"/>
    </location>
</feature>
<dbReference type="EMBL" id="JABBNB010000002">
    <property type="protein sequence ID" value="NMO00230.1"/>
    <property type="molecule type" value="Genomic_DNA"/>
</dbReference>
<dbReference type="RefSeq" id="WP_170192735.1">
    <property type="nucleotide sequence ID" value="NZ_JABBNB010000002.1"/>
</dbReference>
<dbReference type="InterPro" id="IPR032247">
    <property type="entry name" value="DUF4822"/>
</dbReference>
<organism evidence="4 5">
    <name type="scientific">Gordonia asplenii</name>
    <dbReference type="NCBI Taxonomy" id="2725283"/>
    <lineage>
        <taxon>Bacteria</taxon>
        <taxon>Bacillati</taxon>
        <taxon>Actinomycetota</taxon>
        <taxon>Actinomycetes</taxon>
        <taxon>Mycobacteriales</taxon>
        <taxon>Gordoniaceae</taxon>
        <taxon>Gordonia</taxon>
    </lineage>
</organism>
<dbReference type="Gene3D" id="2.40.128.540">
    <property type="entry name" value="Domain of unknown function DUF4822"/>
    <property type="match status" value="1"/>
</dbReference>
<evidence type="ECO:0000259" key="3">
    <source>
        <dbReference type="Pfam" id="PF16103"/>
    </source>
</evidence>
<feature type="domain" description="DUF4822" evidence="3">
    <location>
        <begin position="68"/>
        <end position="186"/>
    </location>
</feature>
<evidence type="ECO:0000313" key="4">
    <source>
        <dbReference type="EMBL" id="NMO00230.1"/>
    </source>
</evidence>
<sequence length="190" mass="19839">MRIKIVVAVLASVALVTGVAACSSSDDGSTSSTSAMSPAMSSVAGASSSTPEMTAPTPSSVAPGTPSATLASTPWETTSATDQHGMKLALTDKNVANYVGFAYFKPDGTFTMFTLDDKPKMHGVWSVSADGKTRTITSLNDAGKVAFTRQSPIVTLTDKEFVYRTFPDPANKSVYVDIVHTPTKHQAPQG</sequence>
<evidence type="ECO:0000313" key="5">
    <source>
        <dbReference type="Proteomes" id="UP000550729"/>
    </source>
</evidence>
<comment type="caution">
    <text evidence="4">The sequence shown here is derived from an EMBL/GenBank/DDBJ whole genome shotgun (WGS) entry which is preliminary data.</text>
</comment>
<evidence type="ECO:0000256" key="2">
    <source>
        <dbReference type="SAM" id="SignalP"/>
    </source>
</evidence>
<dbReference type="PROSITE" id="PS51257">
    <property type="entry name" value="PROKAR_LIPOPROTEIN"/>
    <property type="match status" value="1"/>
</dbReference>
<reference evidence="4 5" key="1">
    <citation type="submission" date="2020-04" db="EMBL/GenBank/DDBJ databases">
        <title>Gordonia sp. nov. TBRC 11910.</title>
        <authorList>
            <person name="Suriyachadkun C."/>
        </authorList>
    </citation>
    <scope>NUCLEOTIDE SEQUENCE [LARGE SCALE GENOMIC DNA]</scope>
    <source>
        <strain evidence="4 5">TBRC 11910</strain>
    </source>
</reference>
<keyword evidence="2" id="KW-0732">Signal</keyword>
<feature type="compositionally biased region" description="Low complexity" evidence="1">
    <location>
        <begin position="22"/>
        <end position="49"/>
    </location>
</feature>